<organism evidence="4 5">
    <name type="scientific">Cytobacillus citreus</name>
    <dbReference type="NCBI Taxonomy" id="2833586"/>
    <lineage>
        <taxon>Bacteria</taxon>
        <taxon>Bacillati</taxon>
        <taxon>Bacillota</taxon>
        <taxon>Bacilli</taxon>
        <taxon>Bacillales</taxon>
        <taxon>Bacillaceae</taxon>
        <taxon>Cytobacillus</taxon>
    </lineage>
</organism>
<proteinExistence type="predicted"/>
<comment type="caution">
    <text evidence="4">The sequence shown here is derived from an EMBL/GenBank/DDBJ whole genome shotgun (WGS) entry which is preliminary data.</text>
</comment>
<dbReference type="PANTHER" id="PTHR43038:SF3">
    <property type="entry name" value="ABC TRANSPORTER G FAMILY MEMBER 20 ISOFORM X1"/>
    <property type="match status" value="1"/>
</dbReference>
<evidence type="ECO:0000259" key="3">
    <source>
        <dbReference type="PROSITE" id="PS50893"/>
    </source>
</evidence>
<dbReference type="Gene3D" id="3.40.50.300">
    <property type="entry name" value="P-loop containing nucleotide triphosphate hydrolases"/>
    <property type="match status" value="1"/>
</dbReference>
<evidence type="ECO:0000313" key="5">
    <source>
        <dbReference type="Proteomes" id="UP000681027"/>
    </source>
</evidence>
<evidence type="ECO:0000256" key="1">
    <source>
        <dbReference type="ARBA" id="ARBA00022741"/>
    </source>
</evidence>
<dbReference type="Proteomes" id="UP000681027">
    <property type="component" value="Unassembled WGS sequence"/>
</dbReference>
<dbReference type="SMART" id="SM00382">
    <property type="entry name" value="AAA"/>
    <property type="match status" value="1"/>
</dbReference>
<dbReference type="PROSITE" id="PS00211">
    <property type="entry name" value="ABC_TRANSPORTER_1"/>
    <property type="match status" value="1"/>
</dbReference>
<keyword evidence="1" id="KW-0547">Nucleotide-binding</keyword>
<dbReference type="SUPFAM" id="SSF52540">
    <property type="entry name" value="P-loop containing nucleoside triphosphate hydrolases"/>
    <property type="match status" value="1"/>
</dbReference>
<reference evidence="4 5" key="1">
    <citation type="submission" date="2021-05" db="EMBL/GenBank/DDBJ databases">
        <title>Novel Bacillus species.</title>
        <authorList>
            <person name="Liu G."/>
        </authorList>
    </citation>
    <scope>NUCLEOTIDE SEQUENCE [LARGE SCALE GENOMIC DNA]</scope>
    <source>
        <strain evidence="4 5">FJAT-49705</strain>
    </source>
</reference>
<evidence type="ECO:0000256" key="2">
    <source>
        <dbReference type="ARBA" id="ARBA00022840"/>
    </source>
</evidence>
<dbReference type="InterPro" id="IPR003439">
    <property type="entry name" value="ABC_transporter-like_ATP-bd"/>
</dbReference>
<dbReference type="PANTHER" id="PTHR43038">
    <property type="entry name" value="ATP-BINDING CASSETTE, SUB-FAMILY H, MEMBER 1"/>
    <property type="match status" value="1"/>
</dbReference>
<feature type="domain" description="ABC transporter" evidence="3">
    <location>
        <begin position="6"/>
        <end position="233"/>
    </location>
</feature>
<dbReference type="GO" id="GO:0005524">
    <property type="term" value="F:ATP binding"/>
    <property type="evidence" value="ECO:0007669"/>
    <property type="project" value="UniProtKB-KW"/>
</dbReference>
<sequence length="256" mass="28317">MEEKIVTIHNVSRSFGKHQVLKNISLEMKSGEIFGLLGPSGAGKTTIVKQLVGLDLPSEGEIYLFQEKMPNLKLIEKTGYMAQSDALYGELSAKENLEFFAALYGLKGAKRKKRIKVVMETVSLSEHINKLVSTYSGGMKRRLSLAIALLHQPQLLILDEPTVGIDPVLRKSIWNAFYELKEIGTTIIVTTHVMDEAEKCDRLGMIRDGRLIALGTPEELKNKTNSTSIEEAFLVYGGAGNENKRSSHSNSSANYS</sequence>
<gene>
    <name evidence="4" type="ORF">KHA94_07295</name>
</gene>
<dbReference type="PROSITE" id="PS50893">
    <property type="entry name" value="ABC_TRANSPORTER_2"/>
    <property type="match status" value="1"/>
</dbReference>
<accession>A0ABS5NQB7</accession>
<protein>
    <submittedName>
        <fullName evidence="4">ABC transporter ATP-binding protein</fullName>
    </submittedName>
</protein>
<name>A0ABS5NQB7_9BACI</name>
<evidence type="ECO:0000313" key="4">
    <source>
        <dbReference type="EMBL" id="MBS4190007.1"/>
    </source>
</evidence>
<dbReference type="InterPro" id="IPR027417">
    <property type="entry name" value="P-loop_NTPase"/>
</dbReference>
<dbReference type="Pfam" id="PF00005">
    <property type="entry name" value="ABC_tran"/>
    <property type="match status" value="1"/>
</dbReference>
<dbReference type="RefSeq" id="WP_213101498.1">
    <property type="nucleotide sequence ID" value="NZ_JAGYPM010000002.1"/>
</dbReference>
<keyword evidence="2 4" id="KW-0067">ATP-binding</keyword>
<dbReference type="InterPro" id="IPR003593">
    <property type="entry name" value="AAA+_ATPase"/>
</dbReference>
<dbReference type="EMBL" id="JAGYPM010000002">
    <property type="protein sequence ID" value="MBS4190007.1"/>
    <property type="molecule type" value="Genomic_DNA"/>
</dbReference>
<keyword evidence="5" id="KW-1185">Reference proteome</keyword>
<dbReference type="InterPro" id="IPR017871">
    <property type="entry name" value="ABC_transporter-like_CS"/>
</dbReference>